<evidence type="ECO:0000313" key="2">
    <source>
        <dbReference type="Proteomes" id="UP000008370"/>
    </source>
</evidence>
<dbReference type="InParanoid" id="K5VUC5"/>
<sequence length="90" mass="9469">MPIDSHTTLVTIPKATVLSARSCALADAIPIVPYGHAARLALSLALYGEQALRKTLEVVRLSSVAPTAHGAHRVVVGDRRSVDRSGARST</sequence>
<proteinExistence type="predicted"/>
<dbReference type="HOGENOM" id="CLU_2441582_0_0_1"/>
<gene>
    <name evidence="1" type="ORF">PHACADRAFT_263649</name>
</gene>
<dbReference type="RefSeq" id="XP_007400656.1">
    <property type="nucleotide sequence ID" value="XM_007400594.1"/>
</dbReference>
<dbReference type="EMBL" id="JH930478">
    <property type="protein sequence ID" value="EKM50380.1"/>
    <property type="molecule type" value="Genomic_DNA"/>
</dbReference>
<name>K5VUC5_PHACS</name>
<dbReference type="AlphaFoldDB" id="K5VUC5"/>
<dbReference type="OrthoDB" id="441812at2759"/>
<reference evidence="1 2" key="1">
    <citation type="journal article" date="2012" name="BMC Genomics">
        <title>Comparative genomics of the white-rot fungi, Phanerochaete carnosa and P. chrysosporium, to elucidate the genetic basis of the distinct wood types they colonize.</title>
        <authorList>
            <person name="Suzuki H."/>
            <person name="MacDonald J."/>
            <person name="Syed K."/>
            <person name="Salamov A."/>
            <person name="Hori C."/>
            <person name="Aerts A."/>
            <person name="Henrissat B."/>
            <person name="Wiebenga A."/>
            <person name="vanKuyk P.A."/>
            <person name="Barry K."/>
            <person name="Lindquist E."/>
            <person name="LaButti K."/>
            <person name="Lapidus A."/>
            <person name="Lucas S."/>
            <person name="Coutinho P."/>
            <person name="Gong Y."/>
            <person name="Samejima M."/>
            <person name="Mahadevan R."/>
            <person name="Abou-Zaid M."/>
            <person name="de Vries R.P."/>
            <person name="Igarashi K."/>
            <person name="Yadav J.S."/>
            <person name="Grigoriev I.V."/>
            <person name="Master E.R."/>
        </authorList>
    </citation>
    <scope>NUCLEOTIDE SEQUENCE [LARGE SCALE GENOMIC DNA]</scope>
    <source>
        <strain evidence="1 2">HHB-10118-sp</strain>
    </source>
</reference>
<accession>K5VUC5</accession>
<dbReference type="GeneID" id="18918612"/>
<evidence type="ECO:0000313" key="1">
    <source>
        <dbReference type="EMBL" id="EKM50380.1"/>
    </source>
</evidence>
<keyword evidence="2" id="KW-1185">Reference proteome</keyword>
<organism evidence="1 2">
    <name type="scientific">Phanerochaete carnosa (strain HHB-10118-sp)</name>
    <name type="common">White-rot fungus</name>
    <name type="synonym">Peniophora carnosa</name>
    <dbReference type="NCBI Taxonomy" id="650164"/>
    <lineage>
        <taxon>Eukaryota</taxon>
        <taxon>Fungi</taxon>
        <taxon>Dikarya</taxon>
        <taxon>Basidiomycota</taxon>
        <taxon>Agaricomycotina</taxon>
        <taxon>Agaricomycetes</taxon>
        <taxon>Polyporales</taxon>
        <taxon>Phanerochaetaceae</taxon>
        <taxon>Phanerochaete</taxon>
    </lineage>
</organism>
<dbReference type="Proteomes" id="UP000008370">
    <property type="component" value="Unassembled WGS sequence"/>
</dbReference>
<protein>
    <submittedName>
        <fullName evidence="1">Uncharacterized protein</fullName>
    </submittedName>
</protein>
<dbReference type="KEGG" id="pco:PHACADRAFT_263649"/>